<evidence type="ECO:0000259" key="1">
    <source>
        <dbReference type="Pfam" id="PF05378"/>
    </source>
</evidence>
<dbReference type="OrthoDB" id="5404895at2759"/>
<dbReference type="STRING" id="1036808.A0A0C2ZCY8"/>
<evidence type="ECO:0000313" key="2">
    <source>
        <dbReference type="EMBL" id="KIM59643.1"/>
    </source>
</evidence>
<evidence type="ECO:0000313" key="3">
    <source>
        <dbReference type="Proteomes" id="UP000053989"/>
    </source>
</evidence>
<dbReference type="Pfam" id="PF05378">
    <property type="entry name" value="Hydant_A_N"/>
    <property type="match status" value="1"/>
</dbReference>
<accession>A0A0C2ZCY8</accession>
<gene>
    <name evidence="2" type="ORF">SCLCIDRAFT_27185</name>
</gene>
<dbReference type="InterPro" id="IPR008040">
    <property type="entry name" value="Hydant_A_N"/>
</dbReference>
<dbReference type="HOGENOM" id="CLU_082312_0_0_1"/>
<dbReference type="InParanoid" id="A0A0C2ZCY8"/>
<reference evidence="2 3" key="1">
    <citation type="submission" date="2014-04" db="EMBL/GenBank/DDBJ databases">
        <authorList>
            <consortium name="DOE Joint Genome Institute"/>
            <person name="Kuo A."/>
            <person name="Kohler A."/>
            <person name="Nagy L.G."/>
            <person name="Floudas D."/>
            <person name="Copeland A."/>
            <person name="Barry K.W."/>
            <person name="Cichocki N."/>
            <person name="Veneault-Fourrey C."/>
            <person name="LaButti K."/>
            <person name="Lindquist E.A."/>
            <person name="Lipzen A."/>
            <person name="Lundell T."/>
            <person name="Morin E."/>
            <person name="Murat C."/>
            <person name="Sun H."/>
            <person name="Tunlid A."/>
            <person name="Henrissat B."/>
            <person name="Grigoriev I.V."/>
            <person name="Hibbett D.S."/>
            <person name="Martin F."/>
            <person name="Nordberg H.P."/>
            <person name="Cantor M.N."/>
            <person name="Hua S.X."/>
        </authorList>
    </citation>
    <scope>NUCLEOTIDE SEQUENCE [LARGE SCALE GENOMIC DNA]</scope>
    <source>
        <strain evidence="2 3">Foug A</strain>
    </source>
</reference>
<dbReference type="InterPro" id="IPR043129">
    <property type="entry name" value="ATPase_NBD"/>
</dbReference>
<protein>
    <recommendedName>
        <fullName evidence="1">Hydantoinase/oxoprolinase N-terminal domain-containing protein</fullName>
    </recommendedName>
</protein>
<sequence>MLRLGVDVGGTDTDAVLLDTVQGIVAAVKRPTTPDVTRGIQLAIEGVGTHLHSVDYVQAISIAFVNALIERDPIRLDPFPLHLRSLLEGPSFLLSGGLQIDGSKISPVEPSQVESACTEIAKRNIHAVVVSSVFAPIDFAIKQEEHVASLVCNALKDVDVVCSKDVAHIGLLERENAAILNASLLRYAKKTVSGFQHAARNI</sequence>
<dbReference type="PANTHER" id="PTHR11365:SF10">
    <property type="entry name" value="HYDANTOINASE_OXOPROLINASE"/>
    <property type="match status" value="1"/>
</dbReference>
<proteinExistence type="predicted"/>
<feature type="domain" description="Hydantoinase/oxoprolinase N-terminal" evidence="1">
    <location>
        <begin position="3"/>
        <end position="72"/>
    </location>
</feature>
<organism evidence="2 3">
    <name type="scientific">Scleroderma citrinum Foug A</name>
    <dbReference type="NCBI Taxonomy" id="1036808"/>
    <lineage>
        <taxon>Eukaryota</taxon>
        <taxon>Fungi</taxon>
        <taxon>Dikarya</taxon>
        <taxon>Basidiomycota</taxon>
        <taxon>Agaricomycotina</taxon>
        <taxon>Agaricomycetes</taxon>
        <taxon>Agaricomycetidae</taxon>
        <taxon>Boletales</taxon>
        <taxon>Sclerodermatineae</taxon>
        <taxon>Sclerodermataceae</taxon>
        <taxon>Scleroderma</taxon>
    </lineage>
</organism>
<dbReference type="SUPFAM" id="SSF53067">
    <property type="entry name" value="Actin-like ATPase domain"/>
    <property type="match status" value="1"/>
</dbReference>
<dbReference type="InterPro" id="IPR045079">
    <property type="entry name" value="Oxoprolinase-like"/>
</dbReference>
<dbReference type="AlphaFoldDB" id="A0A0C2ZCY8"/>
<dbReference type="PANTHER" id="PTHR11365">
    <property type="entry name" value="5-OXOPROLINASE RELATED"/>
    <property type="match status" value="1"/>
</dbReference>
<dbReference type="GO" id="GO:0016787">
    <property type="term" value="F:hydrolase activity"/>
    <property type="evidence" value="ECO:0007669"/>
    <property type="project" value="InterPro"/>
</dbReference>
<dbReference type="Proteomes" id="UP000053989">
    <property type="component" value="Unassembled WGS sequence"/>
</dbReference>
<dbReference type="EMBL" id="KN822071">
    <property type="protein sequence ID" value="KIM59643.1"/>
    <property type="molecule type" value="Genomic_DNA"/>
</dbReference>
<reference evidence="3" key="2">
    <citation type="submission" date="2015-01" db="EMBL/GenBank/DDBJ databases">
        <title>Evolutionary Origins and Diversification of the Mycorrhizal Mutualists.</title>
        <authorList>
            <consortium name="DOE Joint Genome Institute"/>
            <consortium name="Mycorrhizal Genomics Consortium"/>
            <person name="Kohler A."/>
            <person name="Kuo A."/>
            <person name="Nagy L.G."/>
            <person name="Floudas D."/>
            <person name="Copeland A."/>
            <person name="Barry K.W."/>
            <person name="Cichocki N."/>
            <person name="Veneault-Fourrey C."/>
            <person name="LaButti K."/>
            <person name="Lindquist E.A."/>
            <person name="Lipzen A."/>
            <person name="Lundell T."/>
            <person name="Morin E."/>
            <person name="Murat C."/>
            <person name="Riley R."/>
            <person name="Ohm R."/>
            <person name="Sun H."/>
            <person name="Tunlid A."/>
            <person name="Henrissat B."/>
            <person name="Grigoriev I.V."/>
            <person name="Hibbett D.S."/>
            <person name="Martin F."/>
        </authorList>
    </citation>
    <scope>NUCLEOTIDE SEQUENCE [LARGE SCALE GENOMIC DNA]</scope>
    <source>
        <strain evidence="3">Foug A</strain>
    </source>
</reference>
<keyword evidence="3" id="KW-1185">Reference proteome</keyword>
<name>A0A0C2ZCY8_9AGAM</name>